<evidence type="ECO:0000313" key="1">
    <source>
        <dbReference type="EMBL" id="GAU40944.1"/>
    </source>
</evidence>
<dbReference type="Proteomes" id="UP000242715">
    <property type="component" value="Unassembled WGS sequence"/>
</dbReference>
<dbReference type="OrthoDB" id="10518971at2759"/>
<organism evidence="1 2">
    <name type="scientific">Trifolium subterraneum</name>
    <name type="common">Subterranean clover</name>
    <dbReference type="NCBI Taxonomy" id="3900"/>
    <lineage>
        <taxon>Eukaryota</taxon>
        <taxon>Viridiplantae</taxon>
        <taxon>Streptophyta</taxon>
        <taxon>Embryophyta</taxon>
        <taxon>Tracheophyta</taxon>
        <taxon>Spermatophyta</taxon>
        <taxon>Magnoliopsida</taxon>
        <taxon>eudicotyledons</taxon>
        <taxon>Gunneridae</taxon>
        <taxon>Pentapetalae</taxon>
        <taxon>rosids</taxon>
        <taxon>fabids</taxon>
        <taxon>Fabales</taxon>
        <taxon>Fabaceae</taxon>
        <taxon>Papilionoideae</taxon>
        <taxon>50 kb inversion clade</taxon>
        <taxon>NPAAA clade</taxon>
        <taxon>Hologalegina</taxon>
        <taxon>IRL clade</taxon>
        <taxon>Trifolieae</taxon>
        <taxon>Trifolium</taxon>
    </lineage>
</organism>
<gene>
    <name evidence="1" type="ORF">TSUD_348810</name>
</gene>
<keyword evidence="2" id="KW-1185">Reference proteome</keyword>
<reference evidence="2" key="1">
    <citation type="journal article" date="2017" name="Front. Plant Sci.">
        <title>Climate Clever Clovers: New Paradigm to Reduce the Environmental Footprint of Ruminants by Breeding Low Methanogenic Forages Utilizing Haplotype Variation.</title>
        <authorList>
            <person name="Kaur P."/>
            <person name="Appels R."/>
            <person name="Bayer P.E."/>
            <person name="Keeble-Gagnere G."/>
            <person name="Wang J."/>
            <person name="Hirakawa H."/>
            <person name="Shirasawa K."/>
            <person name="Vercoe P."/>
            <person name="Stefanova K."/>
            <person name="Durmic Z."/>
            <person name="Nichols P."/>
            <person name="Revell C."/>
            <person name="Isobe S.N."/>
            <person name="Edwards D."/>
            <person name="Erskine W."/>
        </authorList>
    </citation>
    <scope>NUCLEOTIDE SEQUENCE [LARGE SCALE GENOMIC DNA]</scope>
    <source>
        <strain evidence="2">cv. Daliak</strain>
    </source>
</reference>
<sequence length="119" mass="13122">MVTEELIVVVTEAAGGGCLWFIKRLFAPLCICVAQYFLPGRTALLHRHFLPSVPRHLPVSDAIMLLKVVILGATSVARMEQGVTTEASEPMTFLDRSEADDVFTIQKLLDGVYENESLC</sequence>
<accession>A0A2Z6N851</accession>
<dbReference type="AlphaFoldDB" id="A0A2Z6N851"/>
<proteinExistence type="predicted"/>
<protein>
    <submittedName>
        <fullName evidence="1">Uncharacterized protein</fullName>
    </submittedName>
</protein>
<name>A0A2Z6N851_TRISU</name>
<dbReference type="EMBL" id="DF973834">
    <property type="protein sequence ID" value="GAU40944.1"/>
    <property type="molecule type" value="Genomic_DNA"/>
</dbReference>
<evidence type="ECO:0000313" key="2">
    <source>
        <dbReference type="Proteomes" id="UP000242715"/>
    </source>
</evidence>